<dbReference type="AlphaFoldDB" id="A0A8J8CG45"/>
<evidence type="ECO:0000313" key="4">
    <source>
        <dbReference type="Proteomes" id="UP000768163"/>
    </source>
</evidence>
<evidence type="ECO:0000259" key="2">
    <source>
        <dbReference type="PROSITE" id="PS51168"/>
    </source>
</evidence>
<sequence>MKKKDLADYRKRIDKIDAKIGKLIRERLEIVGDVGKLKVNSGISVKDEERIKKVCKNFAENSGLCLNDAKKIYSPLIEYCIKMEEKIQKENSKK</sequence>
<protein>
    <submittedName>
        <fullName evidence="3">Chorismate mutase</fullName>
    </submittedName>
</protein>
<gene>
    <name evidence="3" type="ORF">GW910_05405</name>
</gene>
<dbReference type="PROSITE" id="PS51168">
    <property type="entry name" value="CHORISMATE_MUT_2"/>
    <property type="match status" value="1"/>
</dbReference>
<dbReference type="PANTHER" id="PTHR38041:SF1">
    <property type="entry name" value="CHORISMATE MUTASE"/>
    <property type="match status" value="1"/>
</dbReference>
<accession>A0A8J8CG45</accession>
<dbReference type="SMART" id="SM00830">
    <property type="entry name" value="CM_2"/>
    <property type="match status" value="1"/>
</dbReference>
<dbReference type="EMBL" id="JAACVF010000145">
    <property type="protein sequence ID" value="NCN65478.1"/>
    <property type="molecule type" value="Genomic_DNA"/>
</dbReference>
<evidence type="ECO:0000256" key="1">
    <source>
        <dbReference type="ARBA" id="ARBA00023235"/>
    </source>
</evidence>
<dbReference type="InterPro" id="IPR002701">
    <property type="entry name" value="CM_II_prokaryot"/>
</dbReference>
<dbReference type="PANTHER" id="PTHR38041">
    <property type="entry name" value="CHORISMATE MUTASE"/>
    <property type="match status" value="1"/>
</dbReference>
<dbReference type="GO" id="GO:0004106">
    <property type="term" value="F:chorismate mutase activity"/>
    <property type="evidence" value="ECO:0007669"/>
    <property type="project" value="InterPro"/>
</dbReference>
<dbReference type="Gene3D" id="1.20.59.10">
    <property type="entry name" value="Chorismate mutase"/>
    <property type="match status" value="1"/>
</dbReference>
<dbReference type="GO" id="GO:0009697">
    <property type="term" value="P:salicylic acid biosynthetic process"/>
    <property type="evidence" value="ECO:0007669"/>
    <property type="project" value="TreeGrafter"/>
</dbReference>
<comment type="caution">
    <text evidence="3">The sequence shown here is derived from an EMBL/GenBank/DDBJ whole genome shotgun (WGS) entry which is preliminary data.</text>
</comment>
<feature type="domain" description="Chorismate mutase" evidence="2">
    <location>
        <begin position="1"/>
        <end position="88"/>
    </location>
</feature>
<evidence type="ECO:0000313" key="3">
    <source>
        <dbReference type="EMBL" id="NCN65478.1"/>
    </source>
</evidence>
<organism evidence="3 4">
    <name type="scientific">Candidatus Altarchaeum hamiconexum</name>
    <dbReference type="NCBI Taxonomy" id="1803513"/>
    <lineage>
        <taxon>Archaea</taxon>
        <taxon>Candidatus Altarchaeota</taxon>
        <taxon>Candidatus Altiarchaeia</taxon>
        <taxon>Candidatus Altarchaeales</taxon>
        <taxon>Candidatus Altarchaeaceae</taxon>
        <taxon>Candidatus Altarchaeum</taxon>
    </lineage>
</organism>
<dbReference type="Pfam" id="PF01817">
    <property type="entry name" value="CM_2"/>
    <property type="match status" value="1"/>
</dbReference>
<name>A0A8J8CG45_9ARCH</name>
<dbReference type="InterPro" id="IPR036979">
    <property type="entry name" value="CM_dom_sf"/>
</dbReference>
<keyword evidence="1" id="KW-0413">Isomerase</keyword>
<reference evidence="3" key="1">
    <citation type="submission" date="2019-11" db="EMBL/GenBank/DDBJ databases">
        <title>Lipid analysis of CO2-rich subsurface aquifers suggests an autotrophy-based deep biosphere with lysolipids enriched in CPR bacteria.</title>
        <authorList>
            <person name="Probst A.J."/>
            <person name="Elling F.J."/>
            <person name="Castelle C.J."/>
            <person name="Zhu Q."/>
            <person name="Elvert M."/>
            <person name="Birarda G."/>
            <person name="Holman H.-Y."/>
            <person name="Lane K.R."/>
            <person name="Ladd B."/>
            <person name="Ryan M.C."/>
            <person name="Woyke T."/>
            <person name="Hinrichs K.-U."/>
            <person name="Banfield J.F."/>
        </authorList>
    </citation>
    <scope>NUCLEOTIDE SEQUENCE</scope>
    <source>
        <strain evidence="3">CG_2015-01_33_1645</strain>
    </source>
</reference>
<dbReference type="Proteomes" id="UP000768163">
    <property type="component" value="Unassembled WGS sequence"/>
</dbReference>
<dbReference type="GO" id="GO:0046417">
    <property type="term" value="P:chorismate metabolic process"/>
    <property type="evidence" value="ECO:0007669"/>
    <property type="project" value="InterPro"/>
</dbReference>
<dbReference type="InterPro" id="IPR036263">
    <property type="entry name" value="Chorismate_II_sf"/>
</dbReference>
<proteinExistence type="predicted"/>
<dbReference type="SUPFAM" id="SSF48600">
    <property type="entry name" value="Chorismate mutase II"/>
    <property type="match status" value="1"/>
</dbReference>
<dbReference type="InterPro" id="IPR051331">
    <property type="entry name" value="Chorismate_mutase-related"/>
</dbReference>